<sequence>MLDPSIFEIRPERSHAEVTKPSNSGKFINFVRAKKETKKKKCNDMRLTCALTSLYREFHLKFHSSPIFTLLLPWRCLCLYLPTLDGTVVSKEYRDLPDLASDSGLHPYPRKGSSRPGSGPKNEAYR</sequence>
<accession>A0ABS8SMD1</accession>
<dbReference type="Proteomes" id="UP000823775">
    <property type="component" value="Unassembled WGS sequence"/>
</dbReference>
<keyword evidence="3" id="KW-1185">Reference proteome</keyword>
<organism evidence="2 3">
    <name type="scientific">Datura stramonium</name>
    <name type="common">Jimsonweed</name>
    <name type="synonym">Common thornapple</name>
    <dbReference type="NCBI Taxonomy" id="4076"/>
    <lineage>
        <taxon>Eukaryota</taxon>
        <taxon>Viridiplantae</taxon>
        <taxon>Streptophyta</taxon>
        <taxon>Embryophyta</taxon>
        <taxon>Tracheophyta</taxon>
        <taxon>Spermatophyta</taxon>
        <taxon>Magnoliopsida</taxon>
        <taxon>eudicotyledons</taxon>
        <taxon>Gunneridae</taxon>
        <taxon>Pentapetalae</taxon>
        <taxon>asterids</taxon>
        <taxon>lamiids</taxon>
        <taxon>Solanales</taxon>
        <taxon>Solanaceae</taxon>
        <taxon>Solanoideae</taxon>
        <taxon>Datureae</taxon>
        <taxon>Datura</taxon>
    </lineage>
</organism>
<evidence type="ECO:0000313" key="2">
    <source>
        <dbReference type="EMBL" id="MCD7459933.1"/>
    </source>
</evidence>
<reference evidence="2 3" key="1">
    <citation type="journal article" date="2021" name="BMC Genomics">
        <title>Datura genome reveals duplications of psychoactive alkaloid biosynthetic genes and high mutation rate following tissue culture.</title>
        <authorList>
            <person name="Rajewski A."/>
            <person name="Carter-House D."/>
            <person name="Stajich J."/>
            <person name="Litt A."/>
        </authorList>
    </citation>
    <scope>NUCLEOTIDE SEQUENCE [LARGE SCALE GENOMIC DNA]</scope>
    <source>
        <strain evidence="2">AR-01</strain>
    </source>
</reference>
<evidence type="ECO:0000256" key="1">
    <source>
        <dbReference type="SAM" id="MobiDB-lite"/>
    </source>
</evidence>
<dbReference type="EMBL" id="JACEIK010000622">
    <property type="protein sequence ID" value="MCD7459933.1"/>
    <property type="molecule type" value="Genomic_DNA"/>
</dbReference>
<protein>
    <submittedName>
        <fullName evidence="2">Uncharacterized protein</fullName>
    </submittedName>
</protein>
<evidence type="ECO:0000313" key="3">
    <source>
        <dbReference type="Proteomes" id="UP000823775"/>
    </source>
</evidence>
<name>A0ABS8SMD1_DATST</name>
<comment type="caution">
    <text evidence="2">The sequence shown here is derived from an EMBL/GenBank/DDBJ whole genome shotgun (WGS) entry which is preliminary data.</text>
</comment>
<gene>
    <name evidence="2" type="ORF">HAX54_042348</name>
</gene>
<feature type="region of interest" description="Disordered" evidence="1">
    <location>
        <begin position="98"/>
        <end position="126"/>
    </location>
</feature>
<proteinExistence type="predicted"/>